<dbReference type="Pfam" id="PF02518">
    <property type="entry name" value="HATPase_c"/>
    <property type="match status" value="1"/>
</dbReference>
<dbReference type="RefSeq" id="WP_183019585.1">
    <property type="nucleotide sequence ID" value="NZ_JBHSIH010000001.1"/>
</dbReference>
<dbReference type="Gene3D" id="3.30.450.20">
    <property type="entry name" value="PAS domain"/>
    <property type="match status" value="1"/>
</dbReference>
<dbReference type="InterPro" id="IPR036097">
    <property type="entry name" value="HisK_dim/P_sf"/>
</dbReference>
<dbReference type="Pfam" id="PF08447">
    <property type="entry name" value="PAS_3"/>
    <property type="match status" value="1"/>
</dbReference>
<dbReference type="CDD" id="cd00156">
    <property type="entry name" value="REC"/>
    <property type="match status" value="1"/>
</dbReference>
<dbReference type="InterPro" id="IPR005467">
    <property type="entry name" value="His_kinase_dom"/>
</dbReference>
<gene>
    <name evidence="10" type="ORF">ACFSPV_08250</name>
</gene>
<dbReference type="PANTHER" id="PTHR43047:SF9">
    <property type="entry name" value="HISTIDINE KINASE"/>
    <property type="match status" value="1"/>
</dbReference>
<evidence type="ECO:0000259" key="9">
    <source>
        <dbReference type="PROSITE" id="PS50113"/>
    </source>
</evidence>
<dbReference type="InterPro" id="IPR000700">
    <property type="entry name" value="PAS-assoc_C"/>
</dbReference>
<feature type="modified residue" description="4-aspartylphosphate" evidence="6">
    <location>
        <position position="453"/>
    </location>
</feature>
<evidence type="ECO:0000256" key="4">
    <source>
        <dbReference type="ARBA" id="ARBA00022679"/>
    </source>
</evidence>
<dbReference type="InterPro" id="IPR011006">
    <property type="entry name" value="CheY-like_superfamily"/>
</dbReference>
<organism evidence="10 11">
    <name type="scientific">Delftia deserti</name>
    <dbReference type="NCBI Taxonomy" id="1651218"/>
    <lineage>
        <taxon>Bacteria</taxon>
        <taxon>Pseudomonadati</taxon>
        <taxon>Pseudomonadota</taxon>
        <taxon>Betaproteobacteria</taxon>
        <taxon>Burkholderiales</taxon>
        <taxon>Comamonadaceae</taxon>
        <taxon>Delftia</taxon>
    </lineage>
</organism>
<evidence type="ECO:0000256" key="2">
    <source>
        <dbReference type="ARBA" id="ARBA00012438"/>
    </source>
</evidence>
<dbReference type="SUPFAM" id="SSF52172">
    <property type="entry name" value="CheY-like"/>
    <property type="match status" value="1"/>
</dbReference>
<keyword evidence="3 6" id="KW-0597">Phosphoprotein</keyword>
<dbReference type="InterPro" id="IPR001789">
    <property type="entry name" value="Sig_transdc_resp-reg_receiver"/>
</dbReference>
<name>A0ABW5EL80_9BURK</name>
<feature type="domain" description="Response regulatory" evidence="8">
    <location>
        <begin position="404"/>
        <end position="518"/>
    </location>
</feature>
<dbReference type="InterPro" id="IPR035965">
    <property type="entry name" value="PAS-like_dom_sf"/>
</dbReference>
<feature type="domain" description="PAC" evidence="9">
    <location>
        <begin position="85"/>
        <end position="137"/>
    </location>
</feature>
<evidence type="ECO:0000256" key="6">
    <source>
        <dbReference type="PROSITE-ProRule" id="PRU00169"/>
    </source>
</evidence>
<dbReference type="InterPro" id="IPR003661">
    <property type="entry name" value="HisK_dim/P_dom"/>
</dbReference>
<comment type="caution">
    <text evidence="10">The sequence shown here is derived from an EMBL/GenBank/DDBJ whole genome shotgun (WGS) entry which is preliminary data.</text>
</comment>
<accession>A0ABW5EL80</accession>
<proteinExistence type="predicted"/>
<evidence type="ECO:0000259" key="7">
    <source>
        <dbReference type="PROSITE" id="PS50109"/>
    </source>
</evidence>
<dbReference type="InterPro" id="IPR003594">
    <property type="entry name" value="HATPase_dom"/>
</dbReference>
<dbReference type="PRINTS" id="PR00344">
    <property type="entry name" value="BCTRLSENSOR"/>
</dbReference>
<dbReference type="Gene3D" id="3.30.565.10">
    <property type="entry name" value="Histidine kinase-like ATPase, C-terminal domain"/>
    <property type="match status" value="1"/>
</dbReference>
<evidence type="ECO:0000313" key="10">
    <source>
        <dbReference type="EMBL" id="MFD2318693.1"/>
    </source>
</evidence>
<dbReference type="SMART" id="SM00086">
    <property type="entry name" value="PAC"/>
    <property type="match status" value="1"/>
</dbReference>
<protein>
    <recommendedName>
        <fullName evidence="2">histidine kinase</fullName>
        <ecNumber evidence="2">2.7.13.3</ecNumber>
    </recommendedName>
</protein>
<dbReference type="InterPro" id="IPR001610">
    <property type="entry name" value="PAC"/>
</dbReference>
<dbReference type="Pfam" id="PF00072">
    <property type="entry name" value="Response_reg"/>
    <property type="match status" value="1"/>
</dbReference>
<dbReference type="Proteomes" id="UP001597287">
    <property type="component" value="Unassembled WGS sequence"/>
</dbReference>
<dbReference type="SUPFAM" id="SSF55785">
    <property type="entry name" value="PYP-like sensor domain (PAS domain)"/>
    <property type="match status" value="1"/>
</dbReference>
<dbReference type="CDD" id="cd00082">
    <property type="entry name" value="HisKA"/>
    <property type="match status" value="1"/>
</dbReference>
<comment type="catalytic activity">
    <reaction evidence="1">
        <text>ATP + protein L-histidine = ADP + protein N-phospho-L-histidine.</text>
        <dbReference type="EC" id="2.7.13.3"/>
    </reaction>
</comment>
<dbReference type="GO" id="GO:0005524">
    <property type="term" value="F:ATP binding"/>
    <property type="evidence" value="ECO:0007669"/>
    <property type="project" value="UniProtKB-KW"/>
</dbReference>
<dbReference type="Gene3D" id="1.10.287.130">
    <property type="match status" value="1"/>
</dbReference>
<dbReference type="PANTHER" id="PTHR43047">
    <property type="entry name" value="TWO-COMPONENT HISTIDINE PROTEIN KINASE"/>
    <property type="match status" value="1"/>
</dbReference>
<dbReference type="SMART" id="SM00388">
    <property type="entry name" value="HisKA"/>
    <property type="match status" value="1"/>
</dbReference>
<keyword evidence="4" id="KW-0808">Transferase</keyword>
<dbReference type="Pfam" id="PF00512">
    <property type="entry name" value="HisKA"/>
    <property type="match status" value="1"/>
</dbReference>
<dbReference type="SMART" id="SM00448">
    <property type="entry name" value="REC"/>
    <property type="match status" value="1"/>
</dbReference>
<dbReference type="EMBL" id="JBHUIG010000006">
    <property type="protein sequence ID" value="MFD2318693.1"/>
    <property type="molecule type" value="Genomic_DNA"/>
</dbReference>
<sequence length="529" mass="58296">MRSSQLSADPELLHIVAMSANDGIWDWNIVDSTVYYSSRWLELVGEHAEAGPSHINTFLSRLHDQDRPRVIDSIDAYLNGRAEEYRVEFRLKHHDGGWRWILSRGAVLRDAQGRAVRLAGTHTDITDRVLNAERLEALVAQRTRELEAARDRAQSNAAATAKFLASTSHDISQPLQAAVLLIGTLRQEVHTFAGHEMLQAVEHSMQACMELLESLLEFSRLDAGALRPHIAAVHAGEVIAAVATQLQAQALRRGIQLRVVPNRQLVSTDPRLLGRILRNLVSNALKYTSSGKVLIGCRRKGTRLRIEVWDTGRGIPANQLKQIFREFVRLPDGRDSFSPGLGLGLAIVRRLAKLLGHTVTVRSTPGRGSVFSIEVQVVDKSGRGKASARSEARPRLPALLPPRRVALLEDDPDIADGLARTLQACGWQVWHGTTLPELLQRLGDVIPELVIADWHINGPMDGFDAYDELERRFGPLPGLMLTGHYDASELATRNGARRKVLFKPVMPAALHAVLHSLSASGQGSETPGP</sequence>
<dbReference type="SMART" id="SM00387">
    <property type="entry name" value="HATPase_c"/>
    <property type="match status" value="1"/>
</dbReference>
<dbReference type="InterPro" id="IPR004358">
    <property type="entry name" value="Sig_transdc_His_kin-like_C"/>
</dbReference>
<keyword evidence="10" id="KW-0067">ATP-binding</keyword>
<evidence type="ECO:0000256" key="5">
    <source>
        <dbReference type="ARBA" id="ARBA00022777"/>
    </source>
</evidence>
<keyword evidence="11" id="KW-1185">Reference proteome</keyword>
<feature type="domain" description="Histidine kinase" evidence="7">
    <location>
        <begin position="166"/>
        <end position="379"/>
    </location>
</feature>
<dbReference type="InterPro" id="IPR036890">
    <property type="entry name" value="HATPase_C_sf"/>
</dbReference>
<dbReference type="NCBIfam" id="TIGR00229">
    <property type="entry name" value="sensory_box"/>
    <property type="match status" value="1"/>
</dbReference>
<evidence type="ECO:0000313" key="11">
    <source>
        <dbReference type="Proteomes" id="UP001597287"/>
    </source>
</evidence>
<dbReference type="InterPro" id="IPR000014">
    <property type="entry name" value="PAS"/>
</dbReference>
<dbReference type="PROSITE" id="PS50113">
    <property type="entry name" value="PAC"/>
    <property type="match status" value="1"/>
</dbReference>
<evidence type="ECO:0000256" key="1">
    <source>
        <dbReference type="ARBA" id="ARBA00000085"/>
    </source>
</evidence>
<keyword evidence="10" id="KW-0547">Nucleotide-binding</keyword>
<reference evidence="11" key="1">
    <citation type="journal article" date="2019" name="Int. J. Syst. Evol. Microbiol.">
        <title>The Global Catalogue of Microorganisms (GCM) 10K type strain sequencing project: providing services to taxonomists for standard genome sequencing and annotation.</title>
        <authorList>
            <consortium name="The Broad Institute Genomics Platform"/>
            <consortium name="The Broad Institute Genome Sequencing Center for Infectious Disease"/>
            <person name="Wu L."/>
            <person name="Ma J."/>
        </authorList>
    </citation>
    <scope>NUCLEOTIDE SEQUENCE [LARGE SCALE GENOMIC DNA]</scope>
    <source>
        <strain evidence="11">CCUG 62793</strain>
    </source>
</reference>
<dbReference type="PROSITE" id="PS50109">
    <property type="entry name" value="HIS_KIN"/>
    <property type="match status" value="1"/>
</dbReference>
<dbReference type="SUPFAM" id="SSF55874">
    <property type="entry name" value="ATPase domain of HSP90 chaperone/DNA topoisomerase II/histidine kinase"/>
    <property type="match status" value="1"/>
</dbReference>
<dbReference type="SUPFAM" id="SSF47384">
    <property type="entry name" value="Homodimeric domain of signal transducing histidine kinase"/>
    <property type="match status" value="1"/>
</dbReference>
<dbReference type="EC" id="2.7.13.3" evidence="2"/>
<dbReference type="CDD" id="cd00130">
    <property type="entry name" value="PAS"/>
    <property type="match status" value="1"/>
</dbReference>
<evidence type="ECO:0000259" key="8">
    <source>
        <dbReference type="PROSITE" id="PS50110"/>
    </source>
</evidence>
<keyword evidence="5" id="KW-0418">Kinase</keyword>
<evidence type="ECO:0000256" key="3">
    <source>
        <dbReference type="ARBA" id="ARBA00022553"/>
    </source>
</evidence>
<dbReference type="Gene3D" id="3.40.50.2300">
    <property type="match status" value="1"/>
</dbReference>
<dbReference type="PROSITE" id="PS50110">
    <property type="entry name" value="RESPONSE_REGULATORY"/>
    <property type="match status" value="1"/>
</dbReference>
<dbReference type="InterPro" id="IPR013655">
    <property type="entry name" value="PAS_fold_3"/>
</dbReference>